<feature type="domain" description="UvrD-like helicase C-terminal" evidence="17">
    <location>
        <begin position="470"/>
        <end position="752"/>
    </location>
</feature>
<comment type="catalytic activity">
    <reaction evidence="11">
        <text>Couples ATP hydrolysis with the unwinding of duplex DNA by translocating in the 3'-5' direction.</text>
        <dbReference type="EC" id="5.6.2.4"/>
    </reaction>
</comment>
<dbReference type="InterPro" id="IPR014016">
    <property type="entry name" value="UvrD-like_ATP-bd"/>
</dbReference>
<evidence type="ECO:0000256" key="6">
    <source>
        <dbReference type="ARBA" id="ARBA00022839"/>
    </source>
</evidence>
<evidence type="ECO:0000256" key="10">
    <source>
        <dbReference type="ARBA" id="ARBA00023235"/>
    </source>
</evidence>
<dbReference type="GO" id="GO:0033202">
    <property type="term" value="C:DNA helicase complex"/>
    <property type="evidence" value="ECO:0007669"/>
    <property type="project" value="TreeGrafter"/>
</dbReference>
<keyword evidence="10" id="KW-0413">Isomerase</keyword>
<comment type="catalytic activity">
    <reaction evidence="14">
        <text>ATP + H2O = ADP + phosphate + H(+)</text>
        <dbReference type="Rhea" id="RHEA:13065"/>
        <dbReference type="ChEBI" id="CHEBI:15377"/>
        <dbReference type="ChEBI" id="CHEBI:15378"/>
        <dbReference type="ChEBI" id="CHEBI:30616"/>
        <dbReference type="ChEBI" id="CHEBI:43474"/>
        <dbReference type="ChEBI" id="CHEBI:456216"/>
        <dbReference type="EC" id="5.6.2.4"/>
    </reaction>
</comment>
<dbReference type="GO" id="GO:0000725">
    <property type="term" value="P:recombinational repair"/>
    <property type="evidence" value="ECO:0007669"/>
    <property type="project" value="TreeGrafter"/>
</dbReference>
<dbReference type="GO" id="GO:0005524">
    <property type="term" value="F:ATP binding"/>
    <property type="evidence" value="ECO:0007669"/>
    <property type="project" value="UniProtKB-UniRule"/>
</dbReference>
<dbReference type="PROSITE" id="PS51198">
    <property type="entry name" value="UVRD_HELICASE_ATP_BIND"/>
    <property type="match status" value="1"/>
</dbReference>
<dbReference type="InterPro" id="IPR011604">
    <property type="entry name" value="PDDEXK-like_dom_sf"/>
</dbReference>
<evidence type="ECO:0000256" key="7">
    <source>
        <dbReference type="ARBA" id="ARBA00022840"/>
    </source>
</evidence>
<dbReference type="PANTHER" id="PTHR11070">
    <property type="entry name" value="UVRD / RECB / PCRA DNA HELICASE FAMILY MEMBER"/>
    <property type="match status" value="1"/>
</dbReference>
<proteinExistence type="predicted"/>
<comment type="caution">
    <text evidence="18">The sequence shown here is derived from an EMBL/GenBank/DDBJ whole genome shotgun (WGS) entry which is preliminary data.</text>
</comment>
<dbReference type="PATRIC" id="fig|1607817.3.peg.26"/>
<dbReference type="NCBIfam" id="TIGR02784">
    <property type="entry name" value="addA_alphas"/>
    <property type="match status" value="1"/>
</dbReference>
<keyword evidence="7 15" id="KW-0067">ATP-binding</keyword>
<organism evidence="18 19">
    <name type="scientific">Candidatus Arcanibacter lacustris</name>
    <dbReference type="NCBI Taxonomy" id="1607817"/>
    <lineage>
        <taxon>Bacteria</taxon>
        <taxon>Pseudomonadati</taxon>
        <taxon>Pseudomonadota</taxon>
        <taxon>Alphaproteobacteria</taxon>
        <taxon>Rickettsiales</taxon>
        <taxon>Candidatus Arcanibacter</taxon>
    </lineage>
</organism>
<evidence type="ECO:0000313" key="19">
    <source>
        <dbReference type="Proteomes" id="UP000033358"/>
    </source>
</evidence>
<feature type="binding site" evidence="15">
    <location>
        <begin position="18"/>
        <end position="25"/>
    </location>
    <ligand>
        <name>ATP</name>
        <dbReference type="ChEBI" id="CHEBI:30616"/>
    </ligand>
</feature>
<dbReference type="SUPFAM" id="SSF52540">
    <property type="entry name" value="P-loop containing nucleoside triphosphate hydrolases"/>
    <property type="match status" value="1"/>
</dbReference>
<dbReference type="GO" id="GO:0003677">
    <property type="term" value="F:DNA binding"/>
    <property type="evidence" value="ECO:0007669"/>
    <property type="project" value="UniProtKB-KW"/>
</dbReference>
<evidence type="ECO:0000256" key="5">
    <source>
        <dbReference type="ARBA" id="ARBA00022806"/>
    </source>
</evidence>
<evidence type="ECO:0000259" key="17">
    <source>
        <dbReference type="PROSITE" id="PS51217"/>
    </source>
</evidence>
<dbReference type="EC" id="5.6.2.4" evidence="12"/>
<dbReference type="Gene3D" id="3.90.320.10">
    <property type="match status" value="1"/>
</dbReference>
<dbReference type="GO" id="GO:0005829">
    <property type="term" value="C:cytosol"/>
    <property type="evidence" value="ECO:0007669"/>
    <property type="project" value="TreeGrafter"/>
</dbReference>
<dbReference type="AlphaFoldDB" id="A0A0F5MQ29"/>
<dbReference type="Pfam" id="PF12705">
    <property type="entry name" value="PDDEXK_1"/>
    <property type="match status" value="1"/>
</dbReference>
<evidence type="ECO:0000313" key="18">
    <source>
        <dbReference type="EMBL" id="KKB96880.1"/>
    </source>
</evidence>
<dbReference type="InterPro" id="IPR000212">
    <property type="entry name" value="DNA_helicase_UvrD/REP"/>
</dbReference>
<evidence type="ECO:0000256" key="8">
    <source>
        <dbReference type="ARBA" id="ARBA00023125"/>
    </source>
</evidence>
<dbReference type="Gene3D" id="3.40.50.300">
    <property type="entry name" value="P-loop containing nucleotide triphosphate hydrolases"/>
    <property type="match status" value="4"/>
</dbReference>
<dbReference type="Pfam" id="PF00580">
    <property type="entry name" value="UvrD-helicase"/>
    <property type="match status" value="1"/>
</dbReference>
<dbReference type="InterPro" id="IPR027417">
    <property type="entry name" value="P-loop_NTPase"/>
</dbReference>
<dbReference type="GO" id="GO:0004527">
    <property type="term" value="F:exonuclease activity"/>
    <property type="evidence" value="ECO:0007669"/>
    <property type="project" value="UniProtKB-KW"/>
</dbReference>
<evidence type="ECO:0000256" key="9">
    <source>
        <dbReference type="ARBA" id="ARBA00023204"/>
    </source>
</evidence>
<feature type="domain" description="UvrD-like helicase ATP-binding" evidence="16">
    <location>
        <begin position="1"/>
        <end position="453"/>
    </location>
</feature>
<dbReference type="SUPFAM" id="SSF52980">
    <property type="entry name" value="Restriction endonuclease-like"/>
    <property type="match status" value="1"/>
</dbReference>
<keyword evidence="5 15" id="KW-0347">Helicase</keyword>
<evidence type="ECO:0000256" key="14">
    <source>
        <dbReference type="ARBA" id="ARBA00048988"/>
    </source>
</evidence>
<keyword evidence="19" id="KW-1185">Reference proteome</keyword>
<reference evidence="18 19" key="1">
    <citation type="submission" date="2015-02" db="EMBL/GenBank/DDBJ databases">
        <title>Single cell genomics of a rare environmental alphaproteobacterium provides unique insights into Rickettsiaceae evolution.</title>
        <authorList>
            <person name="Martijn J."/>
            <person name="Schulz F."/>
            <person name="Zaremba-Niedzwiedzka K."/>
            <person name="Viklund J."/>
            <person name="Stepanauskas R."/>
            <person name="Andersson S.G.E."/>
            <person name="Horn M."/>
            <person name="Guy L."/>
            <person name="Ettema T.J.G."/>
        </authorList>
    </citation>
    <scope>NUCLEOTIDE SEQUENCE [LARGE SCALE GENOMIC DNA]</scope>
    <source>
        <strain evidence="18 19">SCGC AAA041-L04</strain>
    </source>
</reference>
<dbReference type="InterPro" id="IPR014017">
    <property type="entry name" value="DNA_helicase_UvrD-like_C"/>
</dbReference>
<name>A0A0F5MQ29_9RICK</name>
<dbReference type="GO" id="GO:0043138">
    <property type="term" value="F:3'-5' DNA helicase activity"/>
    <property type="evidence" value="ECO:0007669"/>
    <property type="project" value="UniProtKB-EC"/>
</dbReference>
<evidence type="ECO:0000256" key="13">
    <source>
        <dbReference type="ARBA" id="ARBA00034923"/>
    </source>
</evidence>
<dbReference type="EMBL" id="JYHA01000007">
    <property type="protein sequence ID" value="KKB96880.1"/>
    <property type="molecule type" value="Genomic_DNA"/>
</dbReference>
<sequence>MTNQFIASDPNHSVWVSASAGTGKTKILTDRVLRLLLDGNHPSKILCITFTKAASAEMSNRINNELASWAVLDQENLIQKLTTLTGKTPESNNITIARRLFSLILDSNDGIKIQTIHSFCQSILKRFPIEANIANNYKIIDEATSETFLQEAKMQILEKEDLKEIIQYISWQLYETSFDELIREIIAGKSEISNILASYDFSVESIIEELAKRFNIDQDDSNLEDYIRDNRNELVLLLDILPPAKENELYNLLETNIHDYGSLKNIFLTKENTPRKLVSKANSIKFPQAEELVAKWQELILTHQEKLNSLKIIKHTQCFLMLAKSFIDQYQLLKNNKSLLDYGDLISITNNLLTNNNSRDWVLYKLDGGIDHILVDEAQDTSKEQWQIIESLCAEFFASQGLESNNRTLFVVGDEKQSIFSFQGADPKNFNEMHRYFNQFVENINLETCYRSTAPILKLVDEIFKSPELATAVTANKSEIIHRSFREKQAGSVTLWPLVQVETKENNEHWLLPIERKIKHSPSLKLAQLIATNIEDWISNKKILKSKNRPITEGDIMILVRRRNELTDNLVKELKKRNIKVAGIDRMKIADNIAIMDLMALADFLLLQSDDLSLACVLKSPLFNLSEENLMELAIGRDSTLWHSLKSNPKHLEVYNSLKELIYRAKNNSPFALFSYIIEVIDGRKKLCARLGEEVNDPIDEFINLSLSFEKDNIPSLQNFVKWFRSSTIDIKRDLESSLGQIRIMTIHASKGLQAPIVILADTVSVPNSFDKLIYTDLVIWPGKIANYNKYCLSLRAKKSKEEYNEYLRLLYVALTRAEDQLIICGYKNSQQISNNCWYRIIESTMKTIAKEFIFEVGNDFTPYLTNQAAYVIESDQLTDVINNDTNNKIDNISLSLPEFLFRDPPKEPLPLKQIIASTKISTDNQFNYSSMGHNELKKGNIIHKLLEFSSIIQKDTNTIHKFINQYGADLDQATKYTIYNQYIKLLETKEFEIIFGPNSKAEASVTGVVGDKFIISGKIDRLVILEDEVMIIDYKSDSIVAKSEDEVHPNYLQQMASYQMLMKEIYPDKKISCWLIWTNNASLMSLSQSLIKYLPK</sequence>
<dbReference type="InterPro" id="IPR038726">
    <property type="entry name" value="PDDEXK_AddAB-type"/>
</dbReference>
<gene>
    <name evidence="18" type="primary">addA</name>
    <name evidence="18" type="ORF">SZ25_00026</name>
</gene>
<evidence type="ECO:0000256" key="12">
    <source>
        <dbReference type="ARBA" id="ARBA00034808"/>
    </source>
</evidence>
<evidence type="ECO:0000256" key="3">
    <source>
        <dbReference type="ARBA" id="ARBA00022763"/>
    </source>
</evidence>
<dbReference type="GO" id="GO:0016887">
    <property type="term" value="F:ATP hydrolysis activity"/>
    <property type="evidence" value="ECO:0007669"/>
    <property type="project" value="RHEA"/>
</dbReference>
<evidence type="ECO:0000256" key="11">
    <source>
        <dbReference type="ARBA" id="ARBA00034617"/>
    </source>
</evidence>
<accession>A0A0F5MQ29</accession>
<evidence type="ECO:0000256" key="2">
    <source>
        <dbReference type="ARBA" id="ARBA00022741"/>
    </source>
</evidence>
<dbReference type="InterPro" id="IPR011335">
    <property type="entry name" value="Restrct_endonuc-II-like"/>
</dbReference>
<protein>
    <recommendedName>
        <fullName evidence="12">DNA 3'-5' helicase</fullName>
        <ecNumber evidence="12">5.6.2.4</ecNumber>
    </recommendedName>
    <alternativeName>
        <fullName evidence="13">DNA 3'-5' helicase II</fullName>
    </alternativeName>
</protein>
<dbReference type="Proteomes" id="UP000033358">
    <property type="component" value="Unassembled WGS sequence"/>
</dbReference>
<evidence type="ECO:0000256" key="1">
    <source>
        <dbReference type="ARBA" id="ARBA00022722"/>
    </source>
</evidence>
<dbReference type="InterPro" id="IPR014151">
    <property type="entry name" value="DNA_helicase_AddA"/>
</dbReference>
<keyword evidence="4 15" id="KW-0378">Hydrolase</keyword>
<keyword evidence="1" id="KW-0540">Nuclease</keyword>
<keyword evidence="6" id="KW-0269">Exonuclease</keyword>
<dbReference type="PANTHER" id="PTHR11070:SF2">
    <property type="entry name" value="ATP-DEPENDENT DNA HELICASE SRS2"/>
    <property type="match status" value="1"/>
</dbReference>
<keyword evidence="3" id="KW-0227">DNA damage</keyword>
<keyword evidence="2 15" id="KW-0547">Nucleotide-binding</keyword>
<keyword evidence="9" id="KW-0234">DNA repair</keyword>
<evidence type="ECO:0000256" key="4">
    <source>
        <dbReference type="ARBA" id="ARBA00022801"/>
    </source>
</evidence>
<dbReference type="Gene3D" id="1.10.486.10">
    <property type="entry name" value="PCRA, domain 4"/>
    <property type="match status" value="1"/>
</dbReference>
<keyword evidence="8" id="KW-0238">DNA-binding</keyword>
<evidence type="ECO:0000256" key="15">
    <source>
        <dbReference type="PROSITE-ProRule" id="PRU00560"/>
    </source>
</evidence>
<dbReference type="PROSITE" id="PS51217">
    <property type="entry name" value="UVRD_HELICASE_CTER"/>
    <property type="match status" value="1"/>
</dbReference>
<evidence type="ECO:0000259" key="16">
    <source>
        <dbReference type="PROSITE" id="PS51198"/>
    </source>
</evidence>
<dbReference type="Pfam" id="PF13361">
    <property type="entry name" value="UvrD_C"/>
    <property type="match status" value="1"/>
</dbReference>